<dbReference type="Pfam" id="PF14624">
    <property type="entry name" value="Vwaint"/>
    <property type="match status" value="1"/>
</dbReference>
<name>D5A7Z2_PICSI</name>
<feature type="compositionally biased region" description="Polar residues" evidence="1">
    <location>
        <begin position="340"/>
        <end position="350"/>
    </location>
</feature>
<dbReference type="InterPro" id="IPR036465">
    <property type="entry name" value="vWFA_dom_sf"/>
</dbReference>
<sequence>MQIPVHTFGFGTDHDSASMHSISETSGGTFSFIETESIIQDAFAQCIGGLLSVVIQDMQVIVTCASSGVQLSAIQAGSYVGNILDDGQKGLVKIGDLYAEEERDFLVHVKLPAFKKPADSTSVNEMKMLNVICSYRDPVSQETIQTRVVELSLQRPEYVSSNEQVICLEVDRQRNRLCTAETIAEARALADRGDLTGAQLVLGIRRRALQASPAAQAGDQLCSSLEAELKQIQDRMASRQLYETSGRAYALSGLSSHSWQRATTRGDSSDSVSLVYGSYQTPTMVDMLMRSQSICPVPQDVISRSLLPSRSFPVPEARPSHQVSDPAMPLPPPAWREPSQRTSELHANTR</sequence>
<dbReference type="Gene3D" id="3.40.50.410">
    <property type="entry name" value="von Willebrand factor, type A domain"/>
    <property type="match status" value="1"/>
</dbReference>
<evidence type="ECO:0000259" key="2">
    <source>
        <dbReference type="Pfam" id="PF14624"/>
    </source>
</evidence>
<proteinExistence type="evidence at transcript level"/>
<feature type="region of interest" description="Disordered" evidence="1">
    <location>
        <begin position="312"/>
        <end position="350"/>
    </location>
</feature>
<dbReference type="PANTHER" id="PTHR10579:SF43">
    <property type="entry name" value="ZINC FINGER (C3HC4-TYPE RING FINGER) FAMILY PROTEIN"/>
    <property type="match status" value="1"/>
</dbReference>
<dbReference type="AlphaFoldDB" id="D5A7Z2"/>
<accession>D5A7Z2</accession>
<dbReference type="InterPro" id="IPR051266">
    <property type="entry name" value="CLCR"/>
</dbReference>
<feature type="domain" description="VWA-Hint protein Vwaint" evidence="2">
    <location>
        <begin position="219"/>
        <end position="292"/>
    </location>
</feature>
<protein>
    <recommendedName>
        <fullName evidence="2">VWA-Hint protein Vwaint domain-containing protein</fullName>
    </recommendedName>
</protein>
<dbReference type="InterPro" id="IPR032838">
    <property type="entry name" value="Vwaint_dom"/>
</dbReference>
<dbReference type="PANTHER" id="PTHR10579">
    <property type="entry name" value="CALCIUM-ACTIVATED CHLORIDE CHANNEL REGULATOR"/>
    <property type="match status" value="1"/>
</dbReference>
<reference evidence="3" key="1">
    <citation type="submission" date="2010-04" db="EMBL/GenBank/DDBJ databases">
        <authorList>
            <person name="Reid K.E."/>
            <person name="Liao N."/>
            <person name="Chan S."/>
            <person name="Docking R."/>
            <person name="Taylor G."/>
            <person name="Moore R."/>
            <person name="Mayo M."/>
            <person name="Munro S."/>
            <person name="King J."/>
            <person name="Yanchuk A."/>
            <person name="Holt R."/>
            <person name="Jones S."/>
            <person name="Marra M."/>
            <person name="Ritland C.E."/>
            <person name="Ritland K."/>
            <person name="Bohlmann J."/>
        </authorList>
    </citation>
    <scope>NUCLEOTIDE SEQUENCE</scope>
    <source>
        <tissue evidence="3">Buds collected with no treatment. Collection October 2007</tissue>
    </source>
</reference>
<evidence type="ECO:0000256" key="1">
    <source>
        <dbReference type="SAM" id="MobiDB-lite"/>
    </source>
</evidence>
<organism evidence="3">
    <name type="scientific">Picea sitchensis</name>
    <name type="common">Sitka spruce</name>
    <name type="synonym">Pinus sitchensis</name>
    <dbReference type="NCBI Taxonomy" id="3332"/>
    <lineage>
        <taxon>Eukaryota</taxon>
        <taxon>Viridiplantae</taxon>
        <taxon>Streptophyta</taxon>
        <taxon>Embryophyta</taxon>
        <taxon>Tracheophyta</taxon>
        <taxon>Spermatophyta</taxon>
        <taxon>Pinopsida</taxon>
        <taxon>Pinidae</taxon>
        <taxon>Conifers I</taxon>
        <taxon>Pinales</taxon>
        <taxon>Pinaceae</taxon>
        <taxon>Picea</taxon>
    </lineage>
</organism>
<dbReference type="EMBL" id="BT122272">
    <property type="protein sequence ID" value="ADE75661.1"/>
    <property type="molecule type" value="mRNA"/>
</dbReference>
<evidence type="ECO:0000313" key="3">
    <source>
        <dbReference type="EMBL" id="ADE75661.1"/>
    </source>
</evidence>